<proteinExistence type="inferred from homology"/>
<evidence type="ECO:0000256" key="2">
    <source>
        <dbReference type="ARBA" id="ARBA00022552"/>
    </source>
</evidence>
<dbReference type="SUPFAM" id="SSF53335">
    <property type="entry name" value="S-adenosyl-L-methionine-dependent methyltransferases"/>
    <property type="match status" value="1"/>
</dbReference>
<dbReference type="GO" id="GO:0070475">
    <property type="term" value="P:rRNA base methylation"/>
    <property type="evidence" value="ECO:0007669"/>
    <property type="project" value="UniProtKB-UniRule"/>
</dbReference>
<gene>
    <name evidence="6" type="primary">rsmH</name>
    <name evidence="7" type="ORF">C8D93_103107</name>
</gene>
<evidence type="ECO:0000256" key="5">
    <source>
        <dbReference type="ARBA" id="ARBA00022691"/>
    </source>
</evidence>
<name>A0A318ED41_9GAMM</name>
<dbReference type="OrthoDB" id="9806637at2"/>
<keyword evidence="3 6" id="KW-0489">Methyltransferase</keyword>
<dbReference type="PANTHER" id="PTHR11265:SF0">
    <property type="entry name" value="12S RRNA N4-METHYLCYTIDINE METHYLTRANSFERASE"/>
    <property type="match status" value="1"/>
</dbReference>
<comment type="catalytic activity">
    <reaction evidence="6">
        <text>cytidine(1402) in 16S rRNA + S-adenosyl-L-methionine = N(4)-methylcytidine(1402) in 16S rRNA + S-adenosyl-L-homocysteine + H(+)</text>
        <dbReference type="Rhea" id="RHEA:42928"/>
        <dbReference type="Rhea" id="RHEA-COMP:10286"/>
        <dbReference type="Rhea" id="RHEA-COMP:10287"/>
        <dbReference type="ChEBI" id="CHEBI:15378"/>
        <dbReference type="ChEBI" id="CHEBI:57856"/>
        <dbReference type="ChEBI" id="CHEBI:59789"/>
        <dbReference type="ChEBI" id="CHEBI:74506"/>
        <dbReference type="ChEBI" id="CHEBI:82748"/>
        <dbReference type="EC" id="2.1.1.199"/>
    </reaction>
</comment>
<organism evidence="7 8">
    <name type="scientific">Sinimarinibacterium flocculans</name>
    <dbReference type="NCBI Taxonomy" id="985250"/>
    <lineage>
        <taxon>Bacteria</taxon>
        <taxon>Pseudomonadati</taxon>
        <taxon>Pseudomonadota</taxon>
        <taxon>Gammaproteobacteria</taxon>
        <taxon>Nevskiales</taxon>
        <taxon>Nevskiaceae</taxon>
        <taxon>Sinimarinibacterium</taxon>
    </lineage>
</organism>
<evidence type="ECO:0000313" key="8">
    <source>
        <dbReference type="Proteomes" id="UP000248330"/>
    </source>
</evidence>
<feature type="binding site" evidence="6">
    <location>
        <position position="100"/>
    </location>
    <ligand>
        <name>S-adenosyl-L-methionine</name>
        <dbReference type="ChEBI" id="CHEBI:59789"/>
    </ligand>
</feature>
<dbReference type="InterPro" id="IPR002903">
    <property type="entry name" value="RsmH"/>
</dbReference>
<keyword evidence="6" id="KW-0963">Cytoplasm</keyword>
<dbReference type="Pfam" id="PF01795">
    <property type="entry name" value="Methyltransf_5"/>
    <property type="match status" value="1"/>
</dbReference>
<dbReference type="PIRSF" id="PIRSF004486">
    <property type="entry name" value="MraW"/>
    <property type="match status" value="1"/>
</dbReference>
<accession>A0A318ED41</accession>
<feature type="binding site" evidence="6">
    <location>
        <begin position="54"/>
        <end position="56"/>
    </location>
    <ligand>
        <name>S-adenosyl-L-methionine</name>
        <dbReference type="ChEBI" id="CHEBI:59789"/>
    </ligand>
</feature>
<comment type="function">
    <text evidence="6">Specifically methylates the N4 position of cytidine in position 1402 (C1402) of 16S rRNA.</text>
</comment>
<evidence type="ECO:0000256" key="4">
    <source>
        <dbReference type="ARBA" id="ARBA00022679"/>
    </source>
</evidence>
<evidence type="ECO:0000256" key="1">
    <source>
        <dbReference type="ARBA" id="ARBA00010396"/>
    </source>
</evidence>
<keyword evidence="8" id="KW-1185">Reference proteome</keyword>
<reference evidence="7 8" key="1">
    <citation type="submission" date="2018-04" db="EMBL/GenBank/DDBJ databases">
        <title>Genomic Encyclopedia of Type Strains, Phase IV (KMG-IV): sequencing the most valuable type-strain genomes for metagenomic binning, comparative biology and taxonomic classification.</title>
        <authorList>
            <person name="Goeker M."/>
        </authorList>
    </citation>
    <scope>NUCLEOTIDE SEQUENCE [LARGE SCALE GENOMIC DNA]</scope>
    <source>
        <strain evidence="7 8">DSM 104150</strain>
    </source>
</reference>
<dbReference type="InterPro" id="IPR023397">
    <property type="entry name" value="SAM-dep_MeTrfase_MraW_recog"/>
</dbReference>
<evidence type="ECO:0000256" key="6">
    <source>
        <dbReference type="HAMAP-Rule" id="MF_01007"/>
    </source>
</evidence>
<dbReference type="FunFam" id="1.10.150.170:FF:000003">
    <property type="entry name" value="Ribosomal RNA small subunit methyltransferase H"/>
    <property type="match status" value="1"/>
</dbReference>
<dbReference type="HAMAP" id="MF_01007">
    <property type="entry name" value="16SrRNA_methyltr_H"/>
    <property type="match status" value="1"/>
</dbReference>
<feature type="binding site" evidence="6">
    <location>
        <position position="129"/>
    </location>
    <ligand>
        <name>S-adenosyl-L-methionine</name>
        <dbReference type="ChEBI" id="CHEBI:59789"/>
    </ligand>
</feature>
<dbReference type="EMBL" id="QICN01000003">
    <property type="protein sequence ID" value="PXV69534.1"/>
    <property type="molecule type" value="Genomic_DNA"/>
</dbReference>
<keyword evidence="4 6" id="KW-0808">Transferase</keyword>
<dbReference type="InterPro" id="IPR029063">
    <property type="entry name" value="SAM-dependent_MTases_sf"/>
</dbReference>
<keyword evidence="5 6" id="KW-0949">S-adenosyl-L-methionine</keyword>
<dbReference type="Proteomes" id="UP000248330">
    <property type="component" value="Unassembled WGS sequence"/>
</dbReference>
<dbReference type="GO" id="GO:0005737">
    <property type="term" value="C:cytoplasm"/>
    <property type="evidence" value="ECO:0007669"/>
    <property type="project" value="UniProtKB-SubCell"/>
</dbReference>
<feature type="binding site" evidence="6">
    <location>
        <position position="122"/>
    </location>
    <ligand>
        <name>S-adenosyl-L-methionine</name>
        <dbReference type="ChEBI" id="CHEBI:59789"/>
    </ligand>
</feature>
<evidence type="ECO:0000313" key="7">
    <source>
        <dbReference type="EMBL" id="PXV69534.1"/>
    </source>
</evidence>
<sequence>MPFDIAPALHRDWADRTVDLHRPVMLDEALAGLGLRSGAPLTNPVFVDATFGRGGHSRAILDGIGGNGMLHALDQDPQAVAHAREAFADVGNFAIHHRNFAGIAAFAQEIGIAGRVDGVLMDLGVSSPQLDDAARGFSFSKDGPLDMRMNPQAGESAAQWLARAQEAEIADVLWRFGEERNSRRIARRIVETRKTAPIETTAQLAALIASVPGPRSRKIHPATRSFQAIRIHINRELEVLTAALDAAIDVLAPGGRLVVISFHSLEDRIVKHRLRDDARSETPRVRLLGKQFPGDDERATNPRARSAVLRIAQRLGEQP</sequence>
<comment type="subcellular location">
    <subcellularLocation>
        <location evidence="6">Cytoplasm</location>
    </subcellularLocation>
</comment>
<keyword evidence="2 6" id="KW-0698">rRNA processing</keyword>
<dbReference type="NCBIfam" id="TIGR00006">
    <property type="entry name" value="16S rRNA (cytosine(1402)-N(4))-methyltransferase RsmH"/>
    <property type="match status" value="1"/>
</dbReference>
<dbReference type="SUPFAM" id="SSF81799">
    <property type="entry name" value="Putative methyltransferase TM0872, insert domain"/>
    <property type="match status" value="1"/>
</dbReference>
<dbReference type="Gene3D" id="1.10.150.170">
    <property type="entry name" value="Putative methyltransferase TM0872, insert domain"/>
    <property type="match status" value="1"/>
</dbReference>
<dbReference type="PANTHER" id="PTHR11265">
    <property type="entry name" value="S-ADENOSYL-METHYLTRANSFERASE MRAW"/>
    <property type="match status" value="1"/>
</dbReference>
<protein>
    <recommendedName>
        <fullName evidence="6">Ribosomal RNA small subunit methyltransferase H</fullName>
        <ecNumber evidence="6">2.1.1.199</ecNumber>
    </recommendedName>
    <alternativeName>
        <fullName evidence="6">16S rRNA m(4)C1402 methyltransferase</fullName>
    </alternativeName>
    <alternativeName>
        <fullName evidence="6">rRNA (cytosine-N(4)-)-methyltransferase RsmH</fullName>
    </alternativeName>
</protein>
<dbReference type="RefSeq" id="WP_110264468.1">
    <property type="nucleotide sequence ID" value="NZ_CAKZQT010000021.1"/>
</dbReference>
<comment type="caution">
    <text evidence="7">The sequence shown here is derived from an EMBL/GenBank/DDBJ whole genome shotgun (WGS) entry which is preliminary data.</text>
</comment>
<dbReference type="AlphaFoldDB" id="A0A318ED41"/>
<dbReference type="Gene3D" id="3.40.50.150">
    <property type="entry name" value="Vaccinia Virus protein VP39"/>
    <property type="match status" value="1"/>
</dbReference>
<feature type="binding site" evidence="6">
    <location>
        <position position="74"/>
    </location>
    <ligand>
        <name>S-adenosyl-L-methionine</name>
        <dbReference type="ChEBI" id="CHEBI:59789"/>
    </ligand>
</feature>
<evidence type="ECO:0000256" key="3">
    <source>
        <dbReference type="ARBA" id="ARBA00022603"/>
    </source>
</evidence>
<dbReference type="GO" id="GO:0071424">
    <property type="term" value="F:rRNA (cytosine-N4-)-methyltransferase activity"/>
    <property type="evidence" value="ECO:0007669"/>
    <property type="project" value="UniProtKB-UniRule"/>
</dbReference>
<comment type="similarity">
    <text evidence="1 6">Belongs to the methyltransferase superfamily. RsmH family.</text>
</comment>
<dbReference type="EC" id="2.1.1.199" evidence="6"/>